<reference evidence="2" key="2">
    <citation type="journal article" date="2015" name="Data Brief">
        <title>Shoot transcriptome of the giant reed, Arundo donax.</title>
        <authorList>
            <person name="Barrero R.A."/>
            <person name="Guerrero F.D."/>
            <person name="Moolhuijzen P."/>
            <person name="Goolsby J.A."/>
            <person name="Tidwell J."/>
            <person name="Bellgard S.E."/>
            <person name="Bellgard M.I."/>
        </authorList>
    </citation>
    <scope>NUCLEOTIDE SEQUENCE</scope>
    <source>
        <tissue evidence="2">Shoot tissue taken approximately 20 cm above the soil surface</tissue>
    </source>
</reference>
<keyword evidence="1" id="KW-1133">Transmembrane helix</keyword>
<protein>
    <submittedName>
        <fullName evidence="2">Uncharacterized protein</fullName>
    </submittedName>
</protein>
<sequence>MLFLRQQQEAAGPLSTLAILSMAGLLFLIVRRQFLLQLRGVGKQSSRRRAVN</sequence>
<name>A0A0A9F3D0_ARUDO</name>
<evidence type="ECO:0000256" key="1">
    <source>
        <dbReference type="SAM" id="Phobius"/>
    </source>
</evidence>
<feature type="transmembrane region" description="Helical" evidence="1">
    <location>
        <begin position="12"/>
        <end position="30"/>
    </location>
</feature>
<keyword evidence="1" id="KW-0812">Transmembrane</keyword>
<accession>A0A0A9F3D0</accession>
<dbReference type="AlphaFoldDB" id="A0A0A9F3D0"/>
<reference evidence="2" key="1">
    <citation type="submission" date="2014-09" db="EMBL/GenBank/DDBJ databases">
        <authorList>
            <person name="Magalhaes I.L.F."/>
            <person name="Oliveira U."/>
            <person name="Santos F.R."/>
            <person name="Vidigal T.H.D.A."/>
            <person name="Brescovit A.D."/>
            <person name="Santos A.J."/>
        </authorList>
    </citation>
    <scope>NUCLEOTIDE SEQUENCE</scope>
    <source>
        <tissue evidence="2">Shoot tissue taken approximately 20 cm above the soil surface</tissue>
    </source>
</reference>
<proteinExistence type="predicted"/>
<dbReference type="EMBL" id="GBRH01192182">
    <property type="protein sequence ID" value="JAE05714.1"/>
    <property type="molecule type" value="Transcribed_RNA"/>
</dbReference>
<keyword evidence="1" id="KW-0472">Membrane</keyword>
<evidence type="ECO:0000313" key="2">
    <source>
        <dbReference type="EMBL" id="JAE05714.1"/>
    </source>
</evidence>
<organism evidence="2">
    <name type="scientific">Arundo donax</name>
    <name type="common">Giant reed</name>
    <name type="synonym">Donax arundinaceus</name>
    <dbReference type="NCBI Taxonomy" id="35708"/>
    <lineage>
        <taxon>Eukaryota</taxon>
        <taxon>Viridiplantae</taxon>
        <taxon>Streptophyta</taxon>
        <taxon>Embryophyta</taxon>
        <taxon>Tracheophyta</taxon>
        <taxon>Spermatophyta</taxon>
        <taxon>Magnoliopsida</taxon>
        <taxon>Liliopsida</taxon>
        <taxon>Poales</taxon>
        <taxon>Poaceae</taxon>
        <taxon>PACMAD clade</taxon>
        <taxon>Arundinoideae</taxon>
        <taxon>Arundineae</taxon>
        <taxon>Arundo</taxon>
    </lineage>
</organism>